<evidence type="ECO:0000313" key="6">
    <source>
        <dbReference type="EMBL" id="GAA1763373.1"/>
    </source>
</evidence>
<evidence type="ECO:0000256" key="2">
    <source>
        <dbReference type="ARBA" id="ARBA00022723"/>
    </source>
</evidence>
<dbReference type="Proteomes" id="UP001501475">
    <property type="component" value="Unassembled WGS sequence"/>
</dbReference>
<dbReference type="CDD" id="cd04301">
    <property type="entry name" value="NAT_SF"/>
    <property type="match status" value="1"/>
</dbReference>
<keyword evidence="2" id="KW-0479">Metal-binding</keyword>
<dbReference type="EMBL" id="BAAAPN010000052">
    <property type="protein sequence ID" value="GAA1763373.1"/>
    <property type="molecule type" value="Genomic_DNA"/>
</dbReference>
<dbReference type="Pfam" id="PF13470">
    <property type="entry name" value="PIN_3"/>
    <property type="match status" value="1"/>
</dbReference>
<dbReference type="InterPro" id="IPR002716">
    <property type="entry name" value="PIN_dom"/>
</dbReference>
<proteinExistence type="predicted"/>
<name>A0ABN2KR36_9MICO</name>
<keyword evidence="1" id="KW-0540">Nuclease</keyword>
<accession>A0ABN2KR36</accession>
<dbReference type="PROSITE" id="PS51186">
    <property type="entry name" value="GNAT"/>
    <property type="match status" value="1"/>
</dbReference>
<dbReference type="InterPro" id="IPR029060">
    <property type="entry name" value="PIN-like_dom_sf"/>
</dbReference>
<evidence type="ECO:0000313" key="7">
    <source>
        <dbReference type="Proteomes" id="UP001501475"/>
    </source>
</evidence>
<organism evidence="6 7">
    <name type="scientific">Nostocoides vanveenii</name>
    <dbReference type="NCBI Taxonomy" id="330835"/>
    <lineage>
        <taxon>Bacteria</taxon>
        <taxon>Bacillati</taxon>
        <taxon>Actinomycetota</taxon>
        <taxon>Actinomycetes</taxon>
        <taxon>Micrococcales</taxon>
        <taxon>Intrasporangiaceae</taxon>
        <taxon>Nostocoides</taxon>
    </lineage>
</organism>
<evidence type="ECO:0000256" key="1">
    <source>
        <dbReference type="ARBA" id="ARBA00022722"/>
    </source>
</evidence>
<sequence length="683" mass="74509">MNAEPDSMKLETPGPGSRLFEEAKALGDRETKKLGFLPHAAWEDYADARHILVATEGGQLLGYTAYRVPRAEVRIAHLVVHPDARERGVARVLVKELASRHHERRGIGLSCRRDWAANAMWPKLGFVSLGERPGRGSDGGILTEWWYDFGHPDLFSWAPGGSTLTAVIDANVFIDLHSRQSTETSQQTRQLIDALTDRVELVVTPELLNELYRQEDPAERQRLMQTAQTYPRLRASVPEVDRWVGRLAGTSSHPTKSEQDRSDLRHVAWAAASGAAIVVTRDRKVRRTLKVVADEAAGVTVCTPGTLASVIHEREHAGAYAPAALSATELSLRDISSNPDLAAPLLSHGTGERRRDFDRRLEEISAARPNSRLTLVEDPEGDVLAAVGATARTSTLTVSFARVQTGVLETTLAAQVAHYLRDTARALDCSSIIVQDDHLSPTLPKALQSDGFTQVAAGHFAALTIDERVPSAALSLVLARATNSLGQAQADALLGLAQSLSKDSPAALEHAFRPLRLLDADLPTWLVPIRRHWASELFGHPAMLLPRSLGLALSTEHVYYKKGRAGETAPGRVLWYLSGDPGGEVFGCSLLMDVRDGQPKELYRDFRRLGVYTFDDVKGAANENGLVRALNVTDTELLPVPVSLARLRSLAAKTKDGVNPVGAHRVSQALFQAVIREGHRDAD</sequence>
<comment type="caution">
    <text evidence="6">The sequence shown here is derived from an EMBL/GenBank/DDBJ whole genome shotgun (WGS) entry which is preliminary data.</text>
</comment>
<feature type="domain" description="N-acetyltransferase" evidence="5">
    <location>
        <begin position="8"/>
        <end position="148"/>
    </location>
</feature>
<evidence type="ECO:0000256" key="3">
    <source>
        <dbReference type="ARBA" id="ARBA00022801"/>
    </source>
</evidence>
<dbReference type="SUPFAM" id="SSF55729">
    <property type="entry name" value="Acyl-CoA N-acyltransferases (Nat)"/>
    <property type="match status" value="1"/>
</dbReference>
<reference evidence="6 7" key="1">
    <citation type="journal article" date="2019" name="Int. J. Syst. Evol. Microbiol.">
        <title>The Global Catalogue of Microorganisms (GCM) 10K type strain sequencing project: providing services to taxonomists for standard genome sequencing and annotation.</title>
        <authorList>
            <consortium name="The Broad Institute Genomics Platform"/>
            <consortium name="The Broad Institute Genome Sequencing Center for Infectious Disease"/>
            <person name="Wu L."/>
            <person name="Ma J."/>
        </authorList>
    </citation>
    <scope>NUCLEOTIDE SEQUENCE [LARGE SCALE GENOMIC DNA]</scope>
    <source>
        <strain evidence="6 7">JCM 15591</strain>
    </source>
</reference>
<dbReference type="Gene3D" id="3.40.630.30">
    <property type="match status" value="1"/>
</dbReference>
<dbReference type="Pfam" id="PF13673">
    <property type="entry name" value="Acetyltransf_10"/>
    <property type="match status" value="1"/>
</dbReference>
<evidence type="ECO:0000256" key="4">
    <source>
        <dbReference type="ARBA" id="ARBA00022842"/>
    </source>
</evidence>
<keyword evidence="3" id="KW-0378">Hydrolase</keyword>
<dbReference type="Gene3D" id="3.40.50.1010">
    <property type="entry name" value="5'-nuclease"/>
    <property type="match status" value="1"/>
</dbReference>
<keyword evidence="7" id="KW-1185">Reference proteome</keyword>
<dbReference type="RefSeq" id="WP_344066374.1">
    <property type="nucleotide sequence ID" value="NZ_BAAAPN010000052.1"/>
</dbReference>
<dbReference type="InterPro" id="IPR000182">
    <property type="entry name" value="GNAT_dom"/>
</dbReference>
<dbReference type="InterPro" id="IPR016181">
    <property type="entry name" value="Acyl_CoA_acyltransferase"/>
</dbReference>
<gene>
    <name evidence="6" type="ORF">GCM10009810_23230</name>
</gene>
<evidence type="ECO:0000259" key="5">
    <source>
        <dbReference type="PROSITE" id="PS51186"/>
    </source>
</evidence>
<protein>
    <recommendedName>
        <fullName evidence="5">N-acetyltransferase domain-containing protein</fullName>
    </recommendedName>
</protein>
<dbReference type="SUPFAM" id="SSF88723">
    <property type="entry name" value="PIN domain-like"/>
    <property type="match status" value="1"/>
</dbReference>
<keyword evidence="4" id="KW-0460">Magnesium</keyword>